<dbReference type="EMBL" id="KZ821256">
    <property type="protein sequence ID" value="PYH42024.1"/>
    <property type="molecule type" value="Genomic_DNA"/>
</dbReference>
<evidence type="ECO:0000313" key="2">
    <source>
        <dbReference type="EMBL" id="PYH42024.1"/>
    </source>
</evidence>
<organism evidence="2 3">
    <name type="scientific">Aspergillus saccharolyticus JOP 1030-1</name>
    <dbReference type="NCBI Taxonomy" id="1450539"/>
    <lineage>
        <taxon>Eukaryota</taxon>
        <taxon>Fungi</taxon>
        <taxon>Dikarya</taxon>
        <taxon>Ascomycota</taxon>
        <taxon>Pezizomycotina</taxon>
        <taxon>Eurotiomycetes</taxon>
        <taxon>Eurotiomycetidae</taxon>
        <taxon>Eurotiales</taxon>
        <taxon>Aspergillaceae</taxon>
        <taxon>Aspergillus</taxon>
        <taxon>Aspergillus subgen. Circumdati</taxon>
    </lineage>
</organism>
<dbReference type="OrthoDB" id="5348779at2759"/>
<dbReference type="RefSeq" id="XP_025428006.1">
    <property type="nucleotide sequence ID" value="XM_025570576.1"/>
</dbReference>
<accession>A0A318Z6F5</accession>
<gene>
    <name evidence="2" type="ORF">BP01DRAFT_143394</name>
</gene>
<reference evidence="2 3" key="1">
    <citation type="submission" date="2016-12" db="EMBL/GenBank/DDBJ databases">
        <title>The genomes of Aspergillus section Nigri reveals drivers in fungal speciation.</title>
        <authorList>
            <consortium name="DOE Joint Genome Institute"/>
            <person name="Vesth T.C."/>
            <person name="Nybo J."/>
            <person name="Theobald S."/>
            <person name="Brandl J."/>
            <person name="Frisvad J.C."/>
            <person name="Nielsen K.F."/>
            <person name="Lyhne E.K."/>
            <person name="Kogle M.E."/>
            <person name="Kuo A."/>
            <person name="Riley R."/>
            <person name="Clum A."/>
            <person name="Nolan M."/>
            <person name="Lipzen A."/>
            <person name="Salamov A."/>
            <person name="Henrissat B."/>
            <person name="Wiebenga A."/>
            <person name="De Vries R.P."/>
            <person name="Grigoriev I.V."/>
            <person name="Mortensen U.H."/>
            <person name="Andersen M.R."/>
            <person name="Baker S.E."/>
        </authorList>
    </citation>
    <scope>NUCLEOTIDE SEQUENCE [LARGE SCALE GENOMIC DNA]</scope>
    <source>
        <strain evidence="2 3">JOP 1030-1</strain>
    </source>
</reference>
<dbReference type="Proteomes" id="UP000248349">
    <property type="component" value="Unassembled WGS sequence"/>
</dbReference>
<dbReference type="AlphaFoldDB" id="A0A318Z6F5"/>
<evidence type="ECO:0000313" key="3">
    <source>
        <dbReference type="Proteomes" id="UP000248349"/>
    </source>
</evidence>
<keyword evidence="3" id="KW-1185">Reference proteome</keyword>
<proteinExistence type="predicted"/>
<name>A0A318Z6F5_9EURO</name>
<dbReference type="GeneID" id="37071804"/>
<feature type="compositionally biased region" description="Polar residues" evidence="1">
    <location>
        <begin position="40"/>
        <end position="51"/>
    </location>
</feature>
<protein>
    <submittedName>
        <fullName evidence="2">Uncharacterized protein</fullName>
    </submittedName>
</protein>
<evidence type="ECO:0000256" key="1">
    <source>
        <dbReference type="SAM" id="MobiDB-lite"/>
    </source>
</evidence>
<sequence length="423" mass="47824">MNVPIGLSQTFNVNSAKNSKQGMSMPLPCVTLWPPLTQEGHSLSQQVSESARTAAAHAHPEQEEWSWDNLPDILYQLNPNGPKSKDPIGLKTYTINGKYLRDIPVLPDSIPADVEEFRVEAWIRLDRRIRLEDIIDRMPEGHRVRPNALQQRGGRFRQAFSLCAWDSGNKKSIRLVETLKQKLVAAGIDPALNTTRGLTPGLINPVLGEIGGRIDLPKPYRNKRIVKENLQVATNKRETRGTRETRGVDSSASPAITIKQVSKSVVSEHSSFSEYILAMRRSLLWKQRPHEPHVSSELTLLVLISAPLWHPYETILNGTEDLHEIATENCSDALKMFLSEEEQIALCASWTPHPEGADSAADAQDSGIYSLEDWSWYFQTFDFQSASQQTDSLYDTIMQDYHDRELWCRNTPYSGMFDPDFDL</sequence>
<feature type="region of interest" description="Disordered" evidence="1">
    <location>
        <begin position="40"/>
        <end position="62"/>
    </location>
</feature>